<keyword evidence="6 14" id="KW-0479">Metal-binding</keyword>
<dbReference type="SUPFAM" id="SSF56059">
    <property type="entry name" value="Glutathione synthetase ATP-binding domain-like"/>
    <property type="match status" value="1"/>
</dbReference>
<dbReference type="PANTHER" id="PTHR43778">
    <property type="entry name" value="PYRUVATE CARBOXYLASE"/>
    <property type="match status" value="1"/>
</dbReference>
<dbReference type="Pfam" id="PF00364">
    <property type="entry name" value="Biotin_lipoyl"/>
    <property type="match status" value="1"/>
</dbReference>
<dbReference type="GO" id="GO:0004736">
    <property type="term" value="F:pyruvate carboxylase activity"/>
    <property type="evidence" value="ECO:0007669"/>
    <property type="project" value="UniProtKB-EC"/>
</dbReference>
<dbReference type="InterPro" id="IPR011053">
    <property type="entry name" value="Single_hybrid_motif"/>
</dbReference>
<dbReference type="FunFam" id="2.40.50.100:FF:000003">
    <property type="entry name" value="Acetyl-CoA carboxylase biotin carboxyl carrier protein"/>
    <property type="match status" value="1"/>
</dbReference>
<dbReference type="InterPro" id="IPR013785">
    <property type="entry name" value="Aldolase_TIM"/>
</dbReference>
<dbReference type="InterPro" id="IPR000891">
    <property type="entry name" value="PYR_CT"/>
</dbReference>
<dbReference type="InterPro" id="IPR016185">
    <property type="entry name" value="PreATP-grasp_dom_sf"/>
</dbReference>
<feature type="binding site" description="via carbamate group" evidence="14">
    <location>
        <position position="759"/>
    </location>
    <ligand>
        <name>Mn(2+)</name>
        <dbReference type="ChEBI" id="CHEBI:29035"/>
    </ligand>
</feature>
<feature type="binding site" evidence="14">
    <location>
        <position position="789"/>
    </location>
    <ligand>
        <name>Mn(2+)</name>
        <dbReference type="ChEBI" id="CHEBI:29035"/>
    </ligand>
</feature>
<dbReference type="Gene3D" id="2.40.50.100">
    <property type="match status" value="1"/>
</dbReference>
<evidence type="ECO:0000256" key="3">
    <source>
        <dbReference type="ARBA" id="ARBA00013057"/>
    </source>
</evidence>
<proteinExistence type="predicted"/>
<keyword evidence="10" id="KW-0511">Multifunctional enzyme</keyword>
<dbReference type="PANTHER" id="PTHR43778:SF2">
    <property type="entry name" value="PYRUVATE CARBOXYLASE, MITOCHONDRIAL"/>
    <property type="match status" value="1"/>
</dbReference>
<feature type="binding site" evidence="13">
    <location>
        <position position="153"/>
    </location>
    <ligand>
        <name>ATP</name>
        <dbReference type="ChEBI" id="CHEBI:30616"/>
    </ligand>
</feature>
<dbReference type="InterPro" id="IPR003379">
    <property type="entry name" value="Carboxylase_cons_dom"/>
</dbReference>
<dbReference type="FunFam" id="3.20.20.70:FF:000033">
    <property type="entry name" value="Pyruvate carboxylase"/>
    <property type="match status" value="1"/>
</dbReference>
<dbReference type="Pfam" id="PF00289">
    <property type="entry name" value="Biotin_carb_N"/>
    <property type="match status" value="1"/>
</dbReference>
<feature type="domain" description="Biotin carboxylation" evidence="18">
    <location>
        <begin position="37"/>
        <end position="487"/>
    </location>
</feature>
<dbReference type="Pfam" id="PF02786">
    <property type="entry name" value="CPSase_L_D2"/>
    <property type="match status" value="1"/>
</dbReference>
<feature type="binding site" evidence="14">
    <location>
        <position position="590"/>
    </location>
    <ligand>
        <name>Mn(2+)</name>
        <dbReference type="ChEBI" id="CHEBI:29035"/>
    </ligand>
</feature>
<name>A0A2M4A2K2_9DIPT</name>
<dbReference type="UniPathway" id="UPA00138"/>
<feature type="domain" description="Pyruvate carboxyltransferase" evidence="19">
    <location>
        <begin position="581"/>
        <end position="850"/>
    </location>
</feature>
<feature type="modified residue" description="N6-carboxylysine" evidence="15">
    <location>
        <position position="759"/>
    </location>
</feature>
<dbReference type="PROSITE" id="PS00867">
    <property type="entry name" value="CPSASE_2"/>
    <property type="match status" value="1"/>
</dbReference>
<dbReference type="InterPro" id="IPR001882">
    <property type="entry name" value="Biotin_BS"/>
</dbReference>
<evidence type="ECO:0000256" key="7">
    <source>
        <dbReference type="ARBA" id="ARBA00022741"/>
    </source>
</evidence>
<evidence type="ECO:0000256" key="14">
    <source>
        <dbReference type="PIRSR" id="PIRSR001594-3"/>
    </source>
</evidence>
<evidence type="ECO:0000256" key="6">
    <source>
        <dbReference type="ARBA" id="ARBA00022723"/>
    </source>
</evidence>
<dbReference type="SMART" id="SM00878">
    <property type="entry name" value="Biotin_carb_C"/>
    <property type="match status" value="1"/>
</dbReference>
<protein>
    <recommendedName>
        <fullName evidence="3 11">Pyruvate carboxylase</fullName>
        <ecNumber evidence="3 11">6.4.1.1</ecNumber>
    </recommendedName>
</protein>
<keyword evidence="8 11" id="KW-0067">ATP-binding</keyword>
<dbReference type="FunFam" id="3.40.50.20:FF:000010">
    <property type="entry name" value="Propionyl-CoA carboxylase subunit alpha"/>
    <property type="match status" value="1"/>
</dbReference>
<evidence type="ECO:0000256" key="13">
    <source>
        <dbReference type="PIRSR" id="PIRSR001594-2"/>
    </source>
</evidence>
<dbReference type="SUPFAM" id="SSF51569">
    <property type="entry name" value="Aldolase"/>
    <property type="match status" value="1"/>
</dbReference>
<dbReference type="Pfam" id="PF00682">
    <property type="entry name" value="HMGL-like"/>
    <property type="match status" value="1"/>
</dbReference>
<dbReference type="PIRSF" id="PIRSF001594">
    <property type="entry name" value="Pyruv_carbox"/>
    <property type="match status" value="1"/>
</dbReference>
<dbReference type="Gene3D" id="3.20.20.70">
    <property type="entry name" value="Aldolase class I"/>
    <property type="match status" value="1"/>
</dbReference>
<dbReference type="FunFam" id="3.30.470.20:FF:000012">
    <property type="entry name" value="Pyruvate carboxylase"/>
    <property type="match status" value="1"/>
</dbReference>
<dbReference type="EC" id="6.4.1.1" evidence="3 11"/>
<dbReference type="InterPro" id="IPR011054">
    <property type="entry name" value="Rudment_hybrid_motif"/>
</dbReference>
<feature type="binding site" evidence="13">
    <location>
        <position position="272"/>
    </location>
    <ligand>
        <name>ATP</name>
        <dbReference type="ChEBI" id="CHEBI:30616"/>
    </ligand>
</feature>
<evidence type="ECO:0000259" key="17">
    <source>
        <dbReference type="PROSITE" id="PS50975"/>
    </source>
</evidence>
<dbReference type="GO" id="GO:0005737">
    <property type="term" value="C:cytoplasm"/>
    <property type="evidence" value="ECO:0007669"/>
    <property type="project" value="TreeGrafter"/>
</dbReference>
<dbReference type="InterPro" id="IPR055268">
    <property type="entry name" value="PCB-like"/>
</dbReference>
<evidence type="ECO:0000256" key="8">
    <source>
        <dbReference type="ARBA" id="ARBA00022840"/>
    </source>
</evidence>
<evidence type="ECO:0000256" key="10">
    <source>
        <dbReference type="ARBA" id="ARBA00023268"/>
    </source>
</evidence>
<feature type="modified residue" description="N6-biotinyllysine" evidence="15">
    <location>
        <position position="1162"/>
    </location>
</feature>
<evidence type="ECO:0000256" key="11">
    <source>
        <dbReference type="PIRNR" id="PIRNR001594"/>
    </source>
</evidence>
<comment type="catalytic activity">
    <reaction evidence="11">
        <text>hydrogencarbonate + pyruvate + ATP = oxaloacetate + ADP + phosphate + H(+)</text>
        <dbReference type="Rhea" id="RHEA:20844"/>
        <dbReference type="ChEBI" id="CHEBI:15361"/>
        <dbReference type="ChEBI" id="CHEBI:15378"/>
        <dbReference type="ChEBI" id="CHEBI:16452"/>
        <dbReference type="ChEBI" id="CHEBI:17544"/>
        <dbReference type="ChEBI" id="CHEBI:30616"/>
        <dbReference type="ChEBI" id="CHEBI:43474"/>
        <dbReference type="ChEBI" id="CHEBI:456216"/>
        <dbReference type="EC" id="6.4.1.1"/>
    </reaction>
</comment>
<dbReference type="AlphaFoldDB" id="A0A2M4A2K2"/>
<dbReference type="GO" id="GO:0046872">
    <property type="term" value="F:metal ion binding"/>
    <property type="evidence" value="ECO:0007669"/>
    <property type="project" value="UniProtKB-KW"/>
</dbReference>
<keyword evidence="5 11" id="KW-0436">Ligase</keyword>
<dbReference type="FunFam" id="3.30.1490.20:FF:000018">
    <property type="entry name" value="Biotin carboxylase"/>
    <property type="match status" value="1"/>
</dbReference>
<sequence length="1196" mass="132019">MQLFSAQLVMAGLRRSNHARLWASSRHGYSSQVEYKPIRSVLVANRGEIAIRVFRACTELGIKSVAIYSEQDKMHMHRQKADESYLVGKGLAPVEAYLNIPEIIRVCKENDVDAVHPGYGFLSERSDFAQAVIDAGLRFIGPSPKVVQQMGDKVAARQAAIAAGVPIVPGTDGPVTTKEEALEFCQKHGLPVIFKAAYGGGGRGMRVVRKMSEVEDNFMRASSEAKAAFGNGAMFIEKFIERPRHIEVQLLGDKAGNVVHLYERDCSVQRRHQKVVEIAPAPRLPVEVRDKMTEYAVRLARHVGYENAGTVEFLADESGNFYFIEVNARLQVEHTVTEEITGIDLVQSQIRVAEGMTLPELGYTQENIKPQGYAIQCRVTTEDPANDFQPNTGRLEVFRSGEGMGIRLDSASAYAGAIISPYYDSLLVKVISHASDLQASASKMNRALREFRIRGVKTNIPFLLNVLENQKFLNGVLDTYFIDEHPQLFRFAKSKNRAQKLLNYLGEVLVNGPTTPLATKLKPAEVDPHVPQLPLDLSPEALAEEEEGKRKVTEPPRGLKQILQEQGPAGFAKAVRAQKNLLLMDTTFRDAHQSLLATRVRTHDLLKISPFVAHKFNNLYSLENWGGATFDVALRFLHECPWERLEEMRKQIPNIPFQMLLRGANAVGYTNYPDNVVFKFCELSVQCGMDIFRVFDSLNYLPNLILGMEAAGNAGGVVEAAISYTGDVSDKNKTKYDLKYYTNLADELVKAGTHVLCIKDMAGLLKPQAARLLITAIRDKHPDIPIHIHTHDTSGAGVASMLACAEAGADVVDVAIDSMSGMTSQPSMGAIVASLQGTNLDTGLALQDISQYSAYWEQTRTLYAPFECTTTMKSGNADVYMNEIPGGQYTNLQFQAYSLGLGDFFEDVKKAYREANLLLGDIIKVTPSSKVVGDLAQFMVQNHLTADQVLDRAEELSFPKSVVEFLQGAIGTPHGGFPEPLRSRVLKDMPRIEGRPGAQLAPLDFDALKSTLQESHPDVRDRDVMSAALYPQVTNDFLNFRDSYGPVDKLNTRVFLTGPKVGEEFEVSIEKGKTLGFKTLAMAEDLTANGEREVFFELNGQLRSVLIRDKEAVKELHIHPKAAKGNKNEVGAPMPGSVIEIKVKVGDHVEKGQPLVVLSAMKMEMVVQAPRAGVVKTLDISNGMKLEGEDLLLTLE</sequence>
<feature type="binding site" evidence="13">
    <location>
        <position position="237"/>
    </location>
    <ligand>
        <name>ATP</name>
        <dbReference type="ChEBI" id="CHEBI:30616"/>
    </ligand>
</feature>
<comment type="cofactor">
    <cofactor evidence="1 11">
        <name>biotin</name>
        <dbReference type="ChEBI" id="CHEBI:57586"/>
    </cofactor>
</comment>
<feature type="binding site" evidence="13">
    <location>
        <position position="662"/>
    </location>
    <ligand>
        <name>substrate</name>
    </ligand>
</feature>
<evidence type="ECO:0000256" key="5">
    <source>
        <dbReference type="ARBA" id="ARBA00022598"/>
    </source>
</evidence>
<dbReference type="GO" id="GO:0006094">
    <property type="term" value="P:gluconeogenesis"/>
    <property type="evidence" value="ECO:0007669"/>
    <property type="project" value="UniProtKB-UniPathway"/>
</dbReference>
<dbReference type="PROSITE" id="PS50975">
    <property type="entry name" value="ATP_GRASP"/>
    <property type="match status" value="1"/>
</dbReference>
<dbReference type="PROSITE" id="PS50991">
    <property type="entry name" value="PYR_CT"/>
    <property type="match status" value="1"/>
</dbReference>
<dbReference type="Pfam" id="PF02436">
    <property type="entry name" value="PYC_OADA"/>
    <property type="match status" value="1"/>
</dbReference>
<dbReference type="NCBIfam" id="TIGR01235">
    <property type="entry name" value="pyruv_carbox"/>
    <property type="match status" value="1"/>
</dbReference>
<evidence type="ECO:0000256" key="1">
    <source>
        <dbReference type="ARBA" id="ARBA00001953"/>
    </source>
</evidence>
<dbReference type="Gene3D" id="3.30.470.20">
    <property type="entry name" value="ATP-grasp fold, B domain"/>
    <property type="match status" value="1"/>
</dbReference>
<dbReference type="NCBIfam" id="NF009554">
    <property type="entry name" value="PRK12999.1"/>
    <property type="match status" value="1"/>
</dbReference>
<dbReference type="SUPFAM" id="SSF51230">
    <property type="entry name" value="Single hybrid motif"/>
    <property type="match status" value="1"/>
</dbReference>
<dbReference type="NCBIfam" id="NF006761">
    <property type="entry name" value="PRK09282.1"/>
    <property type="match status" value="1"/>
</dbReference>
<dbReference type="CDD" id="cd06850">
    <property type="entry name" value="biotinyl_domain"/>
    <property type="match status" value="1"/>
</dbReference>
<feature type="domain" description="Lipoyl-binding" evidence="16">
    <location>
        <begin position="1127"/>
        <end position="1196"/>
    </location>
</feature>
<dbReference type="PROSITE" id="PS50968">
    <property type="entry name" value="BIOTINYL_LIPOYL"/>
    <property type="match status" value="1"/>
</dbReference>
<dbReference type="Gene3D" id="3.10.600.10">
    <property type="entry name" value="pyruvate carboxylase f1077a mutant domain"/>
    <property type="match status" value="1"/>
</dbReference>
<organism evidence="20">
    <name type="scientific">Anopheles triannulatus</name>
    <dbReference type="NCBI Taxonomy" id="58253"/>
    <lineage>
        <taxon>Eukaryota</taxon>
        <taxon>Metazoa</taxon>
        <taxon>Ecdysozoa</taxon>
        <taxon>Arthropoda</taxon>
        <taxon>Hexapoda</taxon>
        <taxon>Insecta</taxon>
        <taxon>Pterygota</taxon>
        <taxon>Neoptera</taxon>
        <taxon>Endopterygota</taxon>
        <taxon>Diptera</taxon>
        <taxon>Nematocera</taxon>
        <taxon>Culicoidea</taxon>
        <taxon>Culicidae</taxon>
        <taxon>Anophelinae</taxon>
        <taxon>Anopheles</taxon>
    </lineage>
</organism>
<accession>A0A2M4A2K2</accession>
<evidence type="ECO:0000256" key="2">
    <source>
        <dbReference type="ARBA" id="ARBA00004742"/>
    </source>
</evidence>
<dbReference type="InterPro" id="IPR005930">
    <property type="entry name" value="Pyruv_COase"/>
</dbReference>
<dbReference type="CDD" id="cd07937">
    <property type="entry name" value="DRE_TIM_PC_TC_5S"/>
    <property type="match status" value="1"/>
</dbReference>
<dbReference type="Pfam" id="PF02785">
    <property type="entry name" value="Biotin_carb_C"/>
    <property type="match status" value="1"/>
</dbReference>
<evidence type="ECO:0000313" key="20">
    <source>
        <dbReference type="EMBL" id="MBW34940.1"/>
    </source>
</evidence>
<dbReference type="SUPFAM" id="SSF52440">
    <property type="entry name" value="PreATP-grasp domain"/>
    <property type="match status" value="1"/>
</dbReference>
<dbReference type="FunFam" id="3.10.600.10:FF:000001">
    <property type="entry name" value="Pyruvate carboxylase"/>
    <property type="match status" value="1"/>
</dbReference>
<evidence type="ECO:0000259" key="16">
    <source>
        <dbReference type="PROSITE" id="PS50968"/>
    </source>
</evidence>
<keyword evidence="9 11" id="KW-0092">Biotin</keyword>
<evidence type="ECO:0000259" key="19">
    <source>
        <dbReference type="PROSITE" id="PS50991"/>
    </source>
</evidence>
<feature type="active site" evidence="12">
    <location>
        <position position="329"/>
    </location>
</feature>
<dbReference type="InterPro" id="IPR005482">
    <property type="entry name" value="Biotin_COase_C"/>
</dbReference>
<evidence type="ECO:0000256" key="15">
    <source>
        <dbReference type="PIRSR" id="PIRSR001594-4"/>
    </source>
</evidence>
<feature type="domain" description="ATP-grasp" evidence="17">
    <location>
        <begin position="157"/>
        <end position="354"/>
    </location>
</feature>
<comment type="pathway">
    <text evidence="2">Carbohydrate biosynthesis; gluconeogenesis.</text>
</comment>
<dbReference type="InterPro" id="IPR005479">
    <property type="entry name" value="CPAse_ATP-bd"/>
</dbReference>
<reference evidence="20" key="1">
    <citation type="submission" date="2018-01" db="EMBL/GenBank/DDBJ databases">
        <title>An insight into the sialome of Amazonian anophelines.</title>
        <authorList>
            <person name="Ribeiro J.M."/>
            <person name="Scarpassa V."/>
            <person name="Calvo E."/>
        </authorList>
    </citation>
    <scope>NUCLEOTIDE SEQUENCE</scope>
    <source>
        <tissue evidence="20">Salivary glands</tissue>
    </source>
</reference>
<dbReference type="InterPro" id="IPR005481">
    <property type="entry name" value="BC-like_N"/>
</dbReference>
<evidence type="ECO:0000256" key="4">
    <source>
        <dbReference type="ARBA" id="ARBA00022432"/>
    </source>
</evidence>
<dbReference type="PROSITE" id="PS00188">
    <property type="entry name" value="BIOTIN"/>
    <property type="match status" value="1"/>
</dbReference>
<keyword evidence="7 11" id="KW-0547">Nucleotide-binding</keyword>
<feature type="binding site" evidence="13">
    <location>
        <position position="926"/>
    </location>
    <ligand>
        <name>substrate</name>
    </ligand>
</feature>
<dbReference type="InterPro" id="IPR011764">
    <property type="entry name" value="Biotin_carboxylation_dom"/>
</dbReference>
<dbReference type="GO" id="GO:0009374">
    <property type="term" value="F:biotin binding"/>
    <property type="evidence" value="ECO:0007669"/>
    <property type="project" value="UniProtKB-ARBA"/>
</dbReference>
<feature type="binding site" evidence="14">
    <location>
        <position position="791"/>
    </location>
    <ligand>
        <name>Mn(2+)</name>
        <dbReference type="ChEBI" id="CHEBI:29035"/>
    </ligand>
</feature>
<dbReference type="SUPFAM" id="SSF89000">
    <property type="entry name" value="post-HMGL domain-like"/>
    <property type="match status" value="1"/>
</dbReference>
<evidence type="ECO:0000256" key="12">
    <source>
        <dbReference type="PIRSR" id="PIRSR001594-1"/>
    </source>
</evidence>
<dbReference type="InterPro" id="IPR000089">
    <property type="entry name" value="Biotin_lipoyl"/>
</dbReference>
<dbReference type="EMBL" id="GGFK01001619">
    <property type="protein sequence ID" value="MBW34940.1"/>
    <property type="molecule type" value="Transcribed_RNA"/>
</dbReference>
<dbReference type="InterPro" id="IPR011761">
    <property type="entry name" value="ATP-grasp"/>
</dbReference>
<evidence type="ECO:0000256" key="9">
    <source>
        <dbReference type="ARBA" id="ARBA00023267"/>
    </source>
</evidence>
<comment type="function">
    <text evidence="11">Catalyzes a 2-step reaction, involving the ATP-dependent carboxylation of the covalently attached biotin in the first step and the transfer of the carboxyl group to pyruvate in the second.</text>
</comment>
<evidence type="ECO:0000259" key="18">
    <source>
        <dbReference type="PROSITE" id="PS50979"/>
    </source>
</evidence>
<keyword evidence="4" id="KW-0312">Gluconeogenesis</keyword>
<dbReference type="GO" id="GO:0005524">
    <property type="term" value="F:ATP binding"/>
    <property type="evidence" value="ECO:0007669"/>
    <property type="project" value="UniProtKB-UniRule"/>
</dbReference>
<dbReference type="PROSITE" id="PS50979">
    <property type="entry name" value="BC"/>
    <property type="match status" value="1"/>
</dbReference>
<dbReference type="SUPFAM" id="SSF51246">
    <property type="entry name" value="Rudiment single hybrid motif"/>
    <property type="match status" value="1"/>
</dbReference>